<dbReference type="RefSeq" id="WP_187732040.1">
    <property type="nucleotide sequence ID" value="NZ_BMFN01000003.1"/>
</dbReference>
<accession>A0A7H0GTZ8</accession>
<dbReference type="EMBL" id="CP060784">
    <property type="protein sequence ID" value="QNP51764.1"/>
    <property type="molecule type" value="Genomic_DNA"/>
</dbReference>
<name>A0A7H0GTZ8_9BACT</name>
<protein>
    <submittedName>
        <fullName evidence="2">Uncharacterized protein</fullName>
    </submittedName>
</protein>
<keyword evidence="1" id="KW-1133">Transmembrane helix</keyword>
<sequence>MPTKRTYYLWMAAWALFYAGVLPYAVPMFLHWLSSPSDWWLGWGIAGLSVLAVGVAFSMYQAARGLVRFLSHSSSTPPSSFNDRSSTKF</sequence>
<dbReference type="KEGG" id="hqi:H9L05_17665"/>
<organism evidence="2 3">
    <name type="scientific">Hymenobacter qilianensis</name>
    <dbReference type="NCBI Taxonomy" id="1385715"/>
    <lineage>
        <taxon>Bacteria</taxon>
        <taxon>Pseudomonadati</taxon>
        <taxon>Bacteroidota</taxon>
        <taxon>Cytophagia</taxon>
        <taxon>Cytophagales</taxon>
        <taxon>Hymenobacteraceae</taxon>
        <taxon>Hymenobacter</taxon>
    </lineage>
</organism>
<evidence type="ECO:0000313" key="2">
    <source>
        <dbReference type="EMBL" id="QNP51764.1"/>
    </source>
</evidence>
<feature type="transmembrane region" description="Helical" evidence="1">
    <location>
        <begin position="7"/>
        <end position="33"/>
    </location>
</feature>
<keyword evidence="1" id="KW-0812">Transmembrane</keyword>
<gene>
    <name evidence="2" type="ORF">H9L05_17665</name>
</gene>
<evidence type="ECO:0000313" key="3">
    <source>
        <dbReference type="Proteomes" id="UP000516093"/>
    </source>
</evidence>
<proteinExistence type="predicted"/>
<keyword evidence="1" id="KW-0472">Membrane</keyword>
<reference evidence="2 3" key="1">
    <citation type="submission" date="2020-08" db="EMBL/GenBank/DDBJ databases">
        <title>Genome sequence of Hymenobacter qilianensis JCM 19763T.</title>
        <authorList>
            <person name="Hyun D.-W."/>
            <person name="Bae J.-W."/>
        </authorList>
    </citation>
    <scope>NUCLEOTIDE SEQUENCE [LARGE SCALE GENOMIC DNA]</scope>
    <source>
        <strain evidence="2 3">JCM 19763</strain>
    </source>
</reference>
<feature type="transmembrane region" description="Helical" evidence="1">
    <location>
        <begin position="39"/>
        <end position="60"/>
    </location>
</feature>
<dbReference type="Proteomes" id="UP000516093">
    <property type="component" value="Chromosome"/>
</dbReference>
<keyword evidence="3" id="KW-1185">Reference proteome</keyword>
<dbReference type="AlphaFoldDB" id="A0A7H0GTZ8"/>
<evidence type="ECO:0000256" key="1">
    <source>
        <dbReference type="SAM" id="Phobius"/>
    </source>
</evidence>